<evidence type="ECO:0000313" key="1">
    <source>
        <dbReference type="EMBL" id="CAG8754830.1"/>
    </source>
</evidence>
<dbReference type="OrthoDB" id="10563732at2759"/>
<proteinExistence type="predicted"/>
<protein>
    <submittedName>
        <fullName evidence="1">7159_t:CDS:1</fullName>
    </submittedName>
</protein>
<evidence type="ECO:0000313" key="2">
    <source>
        <dbReference type="Proteomes" id="UP000789508"/>
    </source>
</evidence>
<sequence length="222" mass="26567">PTIENPRYYRNIDEEDIEIVREQEKYKFQENKVPNTTLMTSMSQNSTTIIPSKQEVENLLSTFLQELIEIDNKSIIIYGKIPRSYNPIYNKKVLNRVTNPPDIKIVQNIQHRHNQLQQIIKTIKLIEIPLLEKERLTLQNAYENNKYLNILKLQKELSELEIIQEGPDRYLYNRRYPSDNSDKTIEAEVRKDAFYYKAKLNTYQRTRSLTPTYDIDWPPHTY</sequence>
<organism evidence="1 2">
    <name type="scientific">Ambispora leptoticha</name>
    <dbReference type="NCBI Taxonomy" id="144679"/>
    <lineage>
        <taxon>Eukaryota</taxon>
        <taxon>Fungi</taxon>
        <taxon>Fungi incertae sedis</taxon>
        <taxon>Mucoromycota</taxon>
        <taxon>Glomeromycotina</taxon>
        <taxon>Glomeromycetes</taxon>
        <taxon>Archaeosporales</taxon>
        <taxon>Ambisporaceae</taxon>
        <taxon>Ambispora</taxon>
    </lineage>
</organism>
<dbReference type="EMBL" id="CAJVPS010042894">
    <property type="protein sequence ID" value="CAG8754830.1"/>
    <property type="molecule type" value="Genomic_DNA"/>
</dbReference>
<feature type="non-terminal residue" evidence="1">
    <location>
        <position position="222"/>
    </location>
</feature>
<dbReference type="AlphaFoldDB" id="A0A9N9IWQ8"/>
<accession>A0A9N9IWQ8</accession>
<reference evidence="1" key="1">
    <citation type="submission" date="2021-06" db="EMBL/GenBank/DDBJ databases">
        <authorList>
            <person name="Kallberg Y."/>
            <person name="Tangrot J."/>
            <person name="Rosling A."/>
        </authorList>
    </citation>
    <scope>NUCLEOTIDE SEQUENCE</scope>
    <source>
        <strain evidence="1">FL130A</strain>
    </source>
</reference>
<dbReference type="Proteomes" id="UP000789508">
    <property type="component" value="Unassembled WGS sequence"/>
</dbReference>
<gene>
    <name evidence="1" type="ORF">ALEPTO_LOCUS13433</name>
</gene>
<keyword evidence="2" id="KW-1185">Reference proteome</keyword>
<name>A0A9N9IWQ8_9GLOM</name>
<comment type="caution">
    <text evidence="1">The sequence shown here is derived from an EMBL/GenBank/DDBJ whole genome shotgun (WGS) entry which is preliminary data.</text>
</comment>